<keyword evidence="4" id="KW-0690">Ribosome biogenesis</keyword>
<dbReference type="AlphaFoldDB" id="B0TY18"/>
<evidence type="ECO:0000256" key="4">
    <source>
        <dbReference type="ARBA" id="ARBA00022517"/>
    </source>
</evidence>
<dbReference type="InterPro" id="IPR039255">
    <property type="entry name" value="YceD_bac"/>
</dbReference>
<evidence type="ECO:0000256" key="6">
    <source>
        <dbReference type="SAM" id="MobiDB-lite"/>
    </source>
</evidence>
<dbReference type="PANTHER" id="PTHR38099">
    <property type="entry name" value="LARGE RIBOSOMAL RNA SUBUNIT ACCUMULATION PROTEIN YCED"/>
    <property type="match status" value="1"/>
</dbReference>
<organism evidence="7">
    <name type="scientific">Francisella philomiragia subsp. philomiragia (strain ATCC 25017 / CCUG 19701 / FSC 153 / O#319-036)</name>
    <dbReference type="NCBI Taxonomy" id="484022"/>
    <lineage>
        <taxon>Bacteria</taxon>
        <taxon>Pseudomonadati</taxon>
        <taxon>Pseudomonadota</taxon>
        <taxon>Gammaproteobacteria</taxon>
        <taxon>Thiotrichales</taxon>
        <taxon>Francisellaceae</taxon>
        <taxon>Francisella</taxon>
    </lineage>
</organism>
<evidence type="ECO:0000256" key="2">
    <source>
        <dbReference type="ARBA" id="ARBA00010740"/>
    </source>
</evidence>
<dbReference type="eggNOG" id="COG1399">
    <property type="taxonomic scope" value="Bacteria"/>
</dbReference>
<comment type="function">
    <text evidence="1">Plays a role in synthesis, processing and/or stability of 23S rRNA.</text>
</comment>
<dbReference type="EMBL" id="CP000937">
    <property type="protein sequence ID" value="ABZ87579.1"/>
    <property type="molecule type" value="Genomic_DNA"/>
</dbReference>
<evidence type="ECO:0000313" key="7">
    <source>
        <dbReference type="EMBL" id="ABZ87579.1"/>
    </source>
</evidence>
<dbReference type="GO" id="GO:0005829">
    <property type="term" value="C:cytosol"/>
    <property type="evidence" value="ECO:0007669"/>
    <property type="project" value="TreeGrafter"/>
</dbReference>
<sequence>MKNTYMKGKHSQIDYSIYAKQKRELENIQITIENLNHISKLIVDTPHTFNCSFSFFEEKNHACIRYNINGVIKLICQDSLEPFDYPITITNSIIITEDDRLVQDSLHEPFICESALIDLKDIIKEEILLELPLAPKKDASSCKKTKKHSYYSEQETVTEEKPNPFEILKKLK</sequence>
<evidence type="ECO:0000256" key="3">
    <source>
        <dbReference type="ARBA" id="ARBA00015716"/>
    </source>
</evidence>
<feature type="region of interest" description="Disordered" evidence="6">
    <location>
        <begin position="137"/>
        <end position="160"/>
    </location>
</feature>
<comment type="similarity">
    <text evidence="2">Belongs to the DUF177 domain family.</text>
</comment>
<dbReference type="Pfam" id="PF02620">
    <property type="entry name" value="YceD"/>
    <property type="match status" value="1"/>
</dbReference>
<protein>
    <recommendedName>
        <fullName evidence="3">Large ribosomal RNA subunit accumulation protein YceD</fullName>
    </recommendedName>
    <alternativeName>
        <fullName evidence="5">23S rRNA accumulation protein YceD</fullName>
    </alternativeName>
</protein>
<dbReference type="PANTHER" id="PTHR38099:SF1">
    <property type="entry name" value="LARGE RIBOSOMAL RNA SUBUNIT ACCUMULATION PROTEIN YCED"/>
    <property type="match status" value="1"/>
</dbReference>
<dbReference type="KEGG" id="fph:Fphi_1354"/>
<gene>
    <name evidence="7" type="ordered locus">Fphi_1354</name>
</gene>
<accession>B0TY18</accession>
<evidence type="ECO:0000256" key="5">
    <source>
        <dbReference type="ARBA" id="ARBA00031841"/>
    </source>
</evidence>
<name>B0TY18_FRAP2</name>
<evidence type="ECO:0000256" key="1">
    <source>
        <dbReference type="ARBA" id="ARBA00002868"/>
    </source>
</evidence>
<dbReference type="GO" id="GO:0042254">
    <property type="term" value="P:ribosome biogenesis"/>
    <property type="evidence" value="ECO:0007669"/>
    <property type="project" value="UniProtKB-KW"/>
</dbReference>
<dbReference type="InterPro" id="IPR003772">
    <property type="entry name" value="YceD"/>
</dbReference>
<dbReference type="HOGENOM" id="CLU_1592131_0_0_6"/>
<reference evidence="7" key="1">
    <citation type="submission" date="2009-01" db="EMBL/GenBank/DDBJ databases">
        <title>Complete sequence of chromosome of Francisella philomiragia subsp. philomiragia ATCC 25017.</title>
        <authorList>
            <consortium name="US DOE Joint Genome Institute"/>
            <person name="Copeland A."/>
            <person name="Lucas S."/>
            <person name="Lapidus A."/>
            <person name="Barry K."/>
            <person name="Detter J.C."/>
            <person name="Glavina del Rio T."/>
            <person name="Hammon N."/>
            <person name="Israni S."/>
            <person name="Dalin E."/>
            <person name="Tice H."/>
            <person name="Pitluck S."/>
            <person name="Chain P."/>
            <person name="Malfatti S."/>
            <person name="Shin M."/>
            <person name="Vergez L."/>
            <person name="Schmutz J."/>
            <person name="Larimer F."/>
            <person name="Land M."/>
            <person name="Hauser L."/>
            <person name="Richardson P."/>
        </authorList>
    </citation>
    <scope>NUCLEOTIDE SEQUENCE</scope>
    <source>
        <strain evidence="7">ATCC 25017</strain>
    </source>
</reference>
<proteinExistence type="inferred from homology"/>